<reference evidence="3" key="1">
    <citation type="journal article" date="2023" name="G3 (Bethesda)">
        <title>A reference genome for the long-term kleptoplast-retaining sea slug Elysia crispata morphotype clarki.</title>
        <authorList>
            <person name="Eastman K.E."/>
            <person name="Pendleton A.L."/>
            <person name="Shaikh M.A."/>
            <person name="Suttiyut T."/>
            <person name="Ogas R."/>
            <person name="Tomko P."/>
            <person name="Gavelis G."/>
            <person name="Widhalm J.R."/>
            <person name="Wisecaver J.H."/>
        </authorList>
    </citation>
    <scope>NUCLEOTIDE SEQUENCE</scope>
    <source>
        <strain evidence="3">ECLA1</strain>
    </source>
</reference>
<protein>
    <recommendedName>
        <fullName evidence="2">Thioredoxin domain-containing protein</fullName>
    </recommendedName>
</protein>
<dbReference type="InterPro" id="IPR036249">
    <property type="entry name" value="Thioredoxin-like_sf"/>
</dbReference>
<evidence type="ECO:0000313" key="4">
    <source>
        <dbReference type="Proteomes" id="UP001283361"/>
    </source>
</evidence>
<feature type="domain" description="Thioredoxin" evidence="2">
    <location>
        <begin position="278"/>
        <end position="403"/>
    </location>
</feature>
<dbReference type="GO" id="GO:0060271">
    <property type="term" value="P:cilium assembly"/>
    <property type="evidence" value="ECO:0007669"/>
    <property type="project" value="TreeGrafter"/>
</dbReference>
<dbReference type="EMBL" id="JAWDGP010003365">
    <property type="protein sequence ID" value="KAK3775020.1"/>
    <property type="molecule type" value="Genomic_DNA"/>
</dbReference>
<comment type="caution">
    <text evidence="3">The sequence shown here is derived from an EMBL/GenBank/DDBJ whole genome shotgun (WGS) entry which is preliminary data.</text>
</comment>
<dbReference type="InterPro" id="IPR042418">
    <property type="entry name" value="TXNDC15"/>
</dbReference>
<dbReference type="PANTHER" id="PTHR14684:SF2">
    <property type="entry name" value="THIOREDOXIN DOMAIN-CONTAINING PROTEIN 15"/>
    <property type="match status" value="1"/>
</dbReference>
<feature type="compositionally biased region" description="Basic and acidic residues" evidence="1">
    <location>
        <begin position="109"/>
        <end position="121"/>
    </location>
</feature>
<dbReference type="Proteomes" id="UP001283361">
    <property type="component" value="Unassembled WGS sequence"/>
</dbReference>
<gene>
    <name evidence="3" type="ORF">RRG08_019396</name>
</gene>
<dbReference type="PANTHER" id="PTHR14684">
    <property type="entry name" value="THIOREDOXIN DOMAIN-CONTAINING PROTEIN 15"/>
    <property type="match status" value="1"/>
</dbReference>
<dbReference type="AlphaFoldDB" id="A0AAE1DM95"/>
<proteinExistence type="predicted"/>
<keyword evidence="4" id="KW-1185">Reference proteome</keyword>
<accession>A0AAE1DM95</accession>
<feature type="region of interest" description="Disordered" evidence="1">
    <location>
        <begin position="109"/>
        <end position="183"/>
    </location>
</feature>
<evidence type="ECO:0000313" key="3">
    <source>
        <dbReference type="EMBL" id="KAK3775020.1"/>
    </source>
</evidence>
<organism evidence="3 4">
    <name type="scientific">Elysia crispata</name>
    <name type="common">lettuce slug</name>
    <dbReference type="NCBI Taxonomy" id="231223"/>
    <lineage>
        <taxon>Eukaryota</taxon>
        <taxon>Metazoa</taxon>
        <taxon>Spiralia</taxon>
        <taxon>Lophotrochozoa</taxon>
        <taxon>Mollusca</taxon>
        <taxon>Gastropoda</taxon>
        <taxon>Heterobranchia</taxon>
        <taxon>Euthyneura</taxon>
        <taxon>Panpulmonata</taxon>
        <taxon>Sacoglossa</taxon>
        <taxon>Placobranchoidea</taxon>
        <taxon>Plakobranchidae</taxon>
        <taxon>Elysia</taxon>
    </lineage>
</organism>
<dbReference type="PROSITE" id="PS51352">
    <property type="entry name" value="THIOREDOXIN_2"/>
    <property type="match status" value="1"/>
</dbReference>
<dbReference type="Pfam" id="PF00085">
    <property type="entry name" value="Thioredoxin"/>
    <property type="match status" value="1"/>
</dbReference>
<evidence type="ECO:0000259" key="2">
    <source>
        <dbReference type="PROSITE" id="PS51352"/>
    </source>
</evidence>
<sequence length="472" mass="53212">MYDAYDMYALCRYFRCTNIDGYIVSKEKKMMSSNLRRQRFSAFLLGCAALANSVMSDKMEAVVDISDPQRAGCNDLSCEINDDKVESPKNMFLDVINSNPSVRKENYLFSPEKDKSEDIISKEASSPITVDDTEPSSCDKFSGKGNCIEMVASPETANEDSTSKPKDSPHSDSQEDSDSPSLHVIGRKKFHFTTGPSKQESEADSTKHKLFPFLYTSLFSTCKSLLRSFLSEFIEDSSQQDGAVNTSEWSNQSSLIANEETSNYLNTTSNSTDPVKRTRFQCAIKNVTTDDVGKVKVVNSTELLDILSLSKSQKSSACVLVMFYAPWCHFCAQTSPHYNALARAFPQLDILAVDTSHFSYLNARFGTVAVPNIMLFHSRSAVRFNHTHRVLDKFTQFVTNNTGLEPRRFVLLEPLDFVGPLPCIVKRSRDWLLWLAWLFVATCSAYGFVQSQYGQGFIARLKFLWQEHQHID</sequence>
<name>A0AAE1DM95_9GAST</name>
<dbReference type="InterPro" id="IPR013766">
    <property type="entry name" value="Thioredoxin_domain"/>
</dbReference>
<evidence type="ECO:0000256" key="1">
    <source>
        <dbReference type="SAM" id="MobiDB-lite"/>
    </source>
</evidence>
<dbReference type="SUPFAM" id="SSF52833">
    <property type="entry name" value="Thioredoxin-like"/>
    <property type="match status" value="1"/>
</dbReference>
<feature type="compositionally biased region" description="Basic and acidic residues" evidence="1">
    <location>
        <begin position="161"/>
        <end position="173"/>
    </location>
</feature>
<dbReference type="GO" id="GO:0005929">
    <property type="term" value="C:cilium"/>
    <property type="evidence" value="ECO:0007669"/>
    <property type="project" value="TreeGrafter"/>
</dbReference>
<dbReference type="Gene3D" id="3.40.30.10">
    <property type="entry name" value="Glutaredoxin"/>
    <property type="match status" value="1"/>
</dbReference>